<feature type="domain" description="VWFA" evidence="6">
    <location>
        <begin position="87"/>
        <end position="311"/>
    </location>
</feature>
<sequence>MALNWPWALIALLAFPLLLGFRWWTRRRRRREAVTISSVTLIRAALPGRSLWRRRIPIWLFAVGLVVLGTGAARPHASIPVPSNAATILLAIDVSGSMCSTDVQPNRLTVAQNAARDFIKAQKGTRIGLVTFSGIAGLLVAPTIEQKPLLDAIDTLRTSRGTAIGLAILASIDAIAEINPNVAPTGIDMAGDNPSSGNDSGEYQPETIVVLTDGRNTHGVTPETAAAEAAARHIRVYTIGFGTTEPSAMVCSRDQISGDPMRPEGRGFGGGGFGRFQQIDEGTLKEVAQTTGGDYFHAVDAKELNEVMQDLPNTIVLQREFVEITVWFALVGALLIATAVALAQWWNRSFT</sequence>
<name>A0A8J3VDL2_9ACTN</name>
<dbReference type="InterPro" id="IPR050768">
    <property type="entry name" value="UPF0353/GerABKA_families"/>
</dbReference>
<dbReference type="InterPro" id="IPR036465">
    <property type="entry name" value="vWFA_dom_sf"/>
</dbReference>
<feature type="transmembrane region" description="Helical" evidence="5">
    <location>
        <begin position="324"/>
        <end position="346"/>
    </location>
</feature>
<dbReference type="AlphaFoldDB" id="A0A8J3VDL2"/>
<accession>A0A8J3VDL2</accession>
<keyword evidence="8" id="KW-1185">Reference proteome</keyword>
<gene>
    <name evidence="7" type="ORF">Rhe02_06290</name>
</gene>
<evidence type="ECO:0000256" key="5">
    <source>
        <dbReference type="SAM" id="Phobius"/>
    </source>
</evidence>
<evidence type="ECO:0000259" key="6">
    <source>
        <dbReference type="PROSITE" id="PS50234"/>
    </source>
</evidence>
<dbReference type="PANTHER" id="PTHR22550:SF5">
    <property type="entry name" value="LEUCINE ZIPPER PROTEIN 4"/>
    <property type="match status" value="1"/>
</dbReference>
<dbReference type="PROSITE" id="PS50234">
    <property type="entry name" value="VWFA"/>
    <property type="match status" value="1"/>
</dbReference>
<dbReference type="RefSeq" id="WP_203906512.1">
    <property type="nucleotide sequence ID" value="NZ_BONY01000003.1"/>
</dbReference>
<organism evidence="7 8">
    <name type="scientific">Rhizocola hellebori</name>
    <dbReference type="NCBI Taxonomy" id="1392758"/>
    <lineage>
        <taxon>Bacteria</taxon>
        <taxon>Bacillati</taxon>
        <taxon>Actinomycetota</taxon>
        <taxon>Actinomycetes</taxon>
        <taxon>Micromonosporales</taxon>
        <taxon>Micromonosporaceae</taxon>
        <taxon>Rhizocola</taxon>
    </lineage>
</organism>
<evidence type="ECO:0000256" key="4">
    <source>
        <dbReference type="ARBA" id="ARBA00023136"/>
    </source>
</evidence>
<dbReference type="InterPro" id="IPR024163">
    <property type="entry name" value="Aerotolerance_reg_N"/>
</dbReference>
<dbReference type="SMART" id="SM00327">
    <property type="entry name" value="VWA"/>
    <property type="match status" value="1"/>
</dbReference>
<feature type="transmembrane region" description="Helical" evidence="5">
    <location>
        <begin position="56"/>
        <end position="73"/>
    </location>
</feature>
<keyword evidence="3 5" id="KW-1133">Transmembrane helix</keyword>
<comment type="caution">
    <text evidence="7">The sequence shown here is derived from an EMBL/GenBank/DDBJ whole genome shotgun (WGS) entry which is preliminary data.</text>
</comment>
<dbReference type="InterPro" id="IPR002035">
    <property type="entry name" value="VWF_A"/>
</dbReference>
<evidence type="ECO:0000313" key="8">
    <source>
        <dbReference type="Proteomes" id="UP000612899"/>
    </source>
</evidence>
<keyword evidence="4 5" id="KW-0472">Membrane</keyword>
<evidence type="ECO:0000256" key="3">
    <source>
        <dbReference type="ARBA" id="ARBA00022989"/>
    </source>
</evidence>
<proteinExistence type="predicted"/>
<evidence type="ECO:0000313" key="7">
    <source>
        <dbReference type="EMBL" id="GIH02562.1"/>
    </source>
</evidence>
<dbReference type="PANTHER" id="PTHR22550">
    <property type="entry name" value="SPORE GERMINATION PROTEIN"/>
    <property type="match status" value="1"/>
</dbReference>
<dbReference type="Proteomes" id="UP000612899">
    <property type="component" value="Unassembled WGS sequence"/>
</dbReference>
<dbReference type="Pfam" id="PF07584">
    <property type="entry name" value="BatA"/>
    <property type="match status" value="1"/>
</dbReference>
<reference evidence="7" key="1">
    <citation type="submission" date="2021-01" db="EMBL/GenBank/DDBJ databases">
        <title>Whole genome shotgun sequence of Rhizocola hellebori NBRC 109834.</title>
        <authorList>
            <person name="Komaki H."/>
            <person name="Tamura T."/>
        </authorList>
    </citation>
    <scope>NUCLEOTIDE SEQUENCE</scope>
    <source>
        <strain evidence="7">NBRC 109834</strain>
    </source>
</reference>
<evidence type="ECO:0000256" key="1">
    <source>
        <dbReference type="ARBA" id="ARBA00022475"/>
    </source>
</evidence>
<keyword evidence="2 5" id="KW-0812">Transmembrane</keyword>
<protein>
    <submittedName>
        <fullName evidence="7">UPF0353 protein</fullName>
    </submittedName>
</protein>
<evidence type="ECO:0000256" key="2">
    <source>
        <dbReference type="ARBA" id="ARBA00022692"/>
    </source>
</evidence>
<dbReference type="SUPFAM" id="SSF53300">
    <property type="entry name" value="vWA-like"/>
    <property type="match status" value="1"/>
</dbReference>
<feature type="transmembrane region" description="Helical" evidence="5">
    <location>
        <begin position="6"/>
        <end position="24"/>
    </location>
</feature>
<dbReference type="Gene3D" id="3.40.50.410">
    <property type="entry name" value="von Willebrand factor, type A domain"/>
    <property type="match status" value="1"/>
</dbReference>
<keyword evidence="1" id="KW-1003">Cell membrane</keyword>
<dbReference type="EMBL" id="BONY01000003">
    <property type="protein sequence ID" value="GIH02562.1"/>
    <property type="molecule type" value="Genomic_DNA"/>
</dbReference>
<dbReference type="Pfam" id="PF13519">
    <property type="entry name" value="VWA_2"/>
    <property type="match status" value="1"/>
</dbReference>